<evidence type="ECO:0000256" key="3">
    <source>
        <dbReference type="ARBA" id="ARBA00022630"/>
    </source>
</evidence>
<dbReference type="Gene3D" id="3.50.50.60">
    <property type="entry name" value="FAD/NAD(P)-binding domain"/>
    <property type="match status" value="1"/>
</dbReference>
<dbReference type="Proteomes" id="UP001210211">
    <property type="component" value="Unassembled WGS sequence"/>
</dbReference>
<protein>
    <recommendedName>
        <fullName evidence="9">Flavin-containing monooxygenase</fullName>
        <ecNumber evidence="9">1.-.-.-</ecNumber>
    </recommendedName>
</protein>
<comment type="catalytic activity">
    <reaction evidence="8">
        <text>indole-3-pyruvate + NADPH + O2 + H(+) = (indol-3-yl)acetate + CO2 + NADP(+) + H2O</text>
        <dbReference type="Rhea" id="RHEA:34331"/>
        <dbReference type="ChEBI" id="CHEBI:15377"/>
        <dbReference type="ChEBI" id="CHEBI:15378"/>
        <dbReference type="ChEBI" id="CHEBI:15379"/>
        <dbReference type="ChEBI" id="CHEBI:16526"/>
        <dbReference type="ChEBI" id="CHEBI:17640"/>
        <dbReference type="ChEBI" id="CHEBI:30854"/>
        <dbReference type="ChEBI" id="CHEBI:57783"/>
        <dbReference type="ChEBI" id="CHEBI:58349"/>
        <dbReference type="EC" id="1.14.13.168"/>
    </reaction>
</comment>
<dbReference type="Pfam" id="PF00743">
    <property type="entry name" value="FMO-like"/>
    <property type="match status" value="1"/>
</dbReference>
<dbReference type="PANTHER" id="PTHR43539">
    <property type="entry name" value="FLAVIN-BINDING MONOOXYGENASE-LIKE PROTEIN (AFU_ORTHOLOGUE AFUA_4G09220)"/>
    <property type="match status" value="1"/>
</dbReference>
<dbReference type="PRINTS" id="PR00368">
    <property type="entry name" value="FADPNR"/>
</dbReference>
<evidence type="ECO:0000256" key="7">
    <source>
        <dbReference type="ARBA" id="ARBA00023033"/>
    </source>
</evidence>
<keyword evidence="11" id="KW-1185">Reference proteome</keyword>
<keyword evidence="6 9" id="KW-0560">Oxidoreductase</keyword>
<reference evidence="10 11" key="1">
    <citation type="journal article" date="2022" name="Cell">
        <title>Repeat-based holocentromeres influence genome architecture and karyotype evolution.</title>
        <authorList>
            <person name="Hofstatter P.G."/>
            <person name="Thangavel G."/>
            <person name="Lux T."/>
            <person name="Neumann P."/>
            <person name="Vondrak T."/>
            <person name="Novak P."/>
            <person name="Zhang M."/>
            <person name="Costa L."/>
            <person name="Castellani M."/>
            <person name="Scott A."/>
            <person name="Toegelov H."/>
            <person name="Fuchs J."/>
            <person name="Mata-Sucre Y."/>
            <person name="Dias Y."/>
            <person name="Vanzela A.L.L."/>
            <person name="Huettel B."/>
            <person name="Almeida C.C.S."/>
            <person name="Simkova H."/>
            <person name="Souza G."/>
            <person name="Pedrosa-Harand A."/>
            <person name="Macas J."/>
            <person name="Mayer K.F.X."/>
            <person name="Houben A."/>
            <person name="Marques A."/>
        </authorList>
    </citation>
    <scope>NUCLEOTIDE SEQUENCE [LARGE SCALE GENOMIC DNA]</scope>
    <source>
        <strain evidence="10">RhyTen1mFocal</strain>
    </source>
</reference>
<evidence type="ECO:0000256" key="9">
    <source>
        <dbReference type="RuleBase" id="RU361177"/>
    </source>
</evidence>
<evidence type="ECO:0000256" key="6">
    <source>
        <dbReference type="ARBA" id="ARBA00023002"/>
    </source>
</evidence>
<keyword evidence="7 9" id="KW-0503">Monooxygenase</keyword>
<organism evidence="10 11">
    <name type="scientific">Rhynchospora tenuis</name>
    <dbReference type="NCBI Taxonomy" id="198213"/>
    <lineage>
        <taxon>Eukaryota</taxon>
        <taxon>Viridiplantae</taxon>
        <taxon>Streptophyta</taxon>
        <taxon>Embryophyta</taxon>
        <taxon>Tracheophyta</taxon>
        <taxon>Spermatophyta</taxon>
        <taxon>Magnoliopsida</taxon>
        <taxon>Liliopsida</taxon>
        <taxon>Poales</taxon>
        <taxon>Cyperaceae</taxon>
        <taxon>Cyperoideae</taxon>
        <taxon>Rhynchosporeae</taxon>
        <taxon>Rhynchospora</taxon>
    </lineage>
</organism>
<dbReference type="GO" id="GO:0103075">
    <property type="term" value="F:indole-3-pyruvate monooxygenase activity"/>
    <property type="evidence" value="ECO:0007669"/>
    <property type="project" value="UniProtKB-EC"/>
</dbReference>
<evidence type="ECO:0000256" key="2">
    <source>
        <dbReference type="ARBA" id="ARBA00009183"/>
    </source>
</evidence>
<keyword evidence="3 9" id="KW-0285">Flavoprotein</keyword>
<comment type="similarity">
    <text evidence="2 9">Belongs to the FMO family.</text>
</comment>
<dbReference type="EMBL" id="JAMRDG010000002">
    <property type="protein sequence ID" value="KAJ3685274.1"/>
    <property type="molecule type" value="Genomic_DNA"/>
</dbReference>
<evidence type="ECO:0000313" key="11">
    <source>
        <dbReference type="Proteomes" id="UP001210211"/>
    </source>
</evidence>
<evidence type="ECO:0000256" key="4">
    <source>
        <dbReference type="ARBA" id="ARBA00022827"/>
    </source>
</evidence>
<evidence type="ECO:0000313" key="10">
    <source>
        <dbReference type="EMBL" id="KAJ3685274.1"/>
    </source>
</evidence>
<comment type="cofactor">
    <cofactor evidence="1 9">
        <name>FAD</name>
        <dbReference type="ChEBI" id="CHEBI:57692"/>
    </cofactor>
</comment>
<evidence type="ECO:0000256" key="1">
    <source>
        <dbReference type="ARBA" id="ARBA00001974"/>
    </source>
</evidence>
<dbReference type="GO" id="GO:0004499">
    <property type="term" value="F:N,N-dimethylaniline monooxygenase activity"/>
    <property type="evidence" value="ECO:0007669"/>
    <property type="project" value="InterPro"/>
</dbReference>
<keyword evidence="4 9" id="KW-0274">FAD</keyword>
<comment type="caution">
    <text evidence="10">The sequence shown here is derived from an EMBL/GenBank/DDBJ whole genome shotgun (WGS) entry which is preliminary data.</text>
</comment>
<dbReference type="InterPro" id="IPR020946">
    <property type="entry name" value="Flavin_mOase-like"/>
</dbReference>
<dbReference type="InterPro" id="IPR036188">
    <property type="entry name" value="FAD/NAD-bd_sf"/>
</dbReference>
<dbReference type="PANTHER" id="PTHR43539:SF78">
    <property type="entry name" value="FLAVIN-CONTAINING MONOOXYGENASE"/>
    <property type="match status" value="1"/>
</dbReference>
<dbReference type="InterPro" id="IPR050982">
    <property type="entry name" value="Auxin_biosynth/cation_transpt"/>
</dbReference>
<dbReference type="EC" id="1.-.-.-" evidence="9"/>
<keyword evidence="5" id="KW-0521">NADP</keyword>
<dbReference type="GO" id="GO:0009851">
    <property type="term" value="P:auxin biosynthetic process"/>
    <property type="evidence" value="ECO:0007669"/>
    <property type="project" value="TreeGrafter"/>
</dbReference>
<sequence>MDSLLASFLVPQPHFSLSLSLYQSTALSVLASYNFFKPPSAPSLQIIITMKHEDQKTMQLSPDMTSPQLPPTNKPSPAWQEGPIIIGAGPSGLAVAACLTSVGIPSTVLERNRCIASLWKHYTYDRLKLHLPKSFCELPLMGFPEHFPKYPTKDQFISYMEEYAVKFGIEPWFCADVVQVHYDESIEGWLVCLSNGDELASKWVIVATGENAEPVLPKINGLEMFEGRVIHTCRYKSGKPFEGEKVLVIGCGNSGMEVSLDLCWHNAIPSMVVRNTVHVLPREIFGFSTFGVAMALLKRMPVKLVDKFLLSMSNVILGDTDKWGLRRPKIGPIELKNHAGKTPVLDVGALAQIKSGRIKVVGGVKEITKDGAKFMDGSEERFESIILATGYRSSVPSWLKDGGSLFANDGLPKTPFPNGWKGEKGLYSVGFTKRGLLGSSMDAMKIANDVHLQWSQLTP</sequence>
<dbReference type="GO" id="GO:0050660">
    <property type="term" value="F:flavin adenine dinucleotide binding"/>
    <property type="evidence" value="ECO:0007669"/>
    <property type="project" value="InterPro"/>
</dbReference>
<accession>A0AAD5WBG4</accession>
<proteinExistence type="inferred from homology"/>
<evidence type="ECO:0000256" key="5">
    <source>
        <dbReference type="ARBA" id="ARBA00022857"/>
    </source>
</evidence>
<dbReference type="SUPFAM" id="SSF51905">
    <property type="entry name" value="FAD/NAD(P)-binding domain"/>
    <property type="match status" value="2"/>
</dbReference>
<dbReference type="PRINTS" id="PR00469">
    <property type="entry name" value="PNDRDTASEII"/>
</dbReference>
<gene>
    <name evidence="10" type="ORF">LUZ61_014438</name>
</gene>
<evidence type="ECO:0000256" key="8">
    <source>
        <dbReference type="ARBA" id="ARBA00047707"/>
    </source>
</evidence>
<dbReference type="FunFam" id="3.50.50.60:FF:000100">
    <property type="entry name" value="Flavin-containing monooxygenase"/>
    <property type="match status" value="1"/>
</dbReference>
<name>A0AAD5WBG4_9POAL</name>
<dbReference type="GO" id="GO:0050661">
    <property type="term" value="F:NADP binding"/>
    <property type="evidence" value="ECO:0007669"/>
    <property type="project" value="InterPro"/>
</dbReference>
<dbReference type="AlphaFoldDB" id="A0AAD5WBG4"/>